<evidence type="ECO:0000313" key="3">
    <source>
        <dbReference type="EMBL" id="VBA41068.1"/>
    </source>
</evidence>
<dbReference type="PANTHER" id="PTHR46766:SF1">
    <property type="entry name" value="GLUTAMINE-RICH PROTEIN 2"/>
    <property type="match status" value="1"/>
</dbReference>
<dbReference type="RefSeq" id="WP_122525832.1">
    <property type="nucleotide sequence ID" value="NZ_UPHP01000103.1"/>
</dbReference>
<dbReference type="AlphaFoldDB" id="A0A498Q4F2"/>
<dbReference type="SUPFAM" id="SSF140459">
    <property type="entry name" value="PE/PPE dimer-like"/>
    <property type="match status" value="1"/>
</dbReference>
<comment type="similarity">
    <text evidence="1">Belongs to the mycobacterial PPE family.</text>
</comment>
<dbReference type="Proteomes" id="UP000273307">
    <property type="component" value="Unassembled WGS sequence"/>
</dbReference>
<organism evidence="3 4">
    <name type="scientific">Mycobacterium attenuatum</name>
    <dbReference type="NCBI Taxonomy" id="2341086"/>
    <lineage>
        <taxon>Bacteria</taxon>
        <taxon>Bacillati</taxon>
        <taxon>Actinomycetota</taxon>
        <taxon>Actinomycetes</taxon>
        <taxon>Mycobacteriales</taxon>
        <taxon>Mycobacteriaceae</taxon>
        <taxon>Mycobacterium</taxon>
    </lineage>
</organism>
<protein>
    <submittedName>
        <fullName evidence="3">Putative PPE family protein PPE42</fullName>
    </submittedName>
</protein>
<gene>
    <name evidence="3" type="ORF">LAUMK136_03852</name>
</gene>
<evidence type="ECO:0000256" key="1">
    <source>
        <dbReference type="ARBA" id="ARBA00010652"/>
    </source>
</evidence>
<dbReference type="OrthoDB" id="4753781at2"/>
<proteinExistence type="inferred from homology"/>
<feature type="domain" description="PPE" evidence="2">
    <location>
        <begin position="2"/>
        <end position="165"/>
    </location>
</feature>
<reference evidence="3 4" key="1">
    <citation type="submission" date="2018-09" db="EMBL/GenBank/DDBJ databases">
        <authorList>
            <person name="Tagini F."/>
        </authorList>
    </citation>
    <scope>NUCLEOTIDE SEQUENCE [LARGE SCALE GENOMIC DNA]</scope>
    <source>
        <strain evidence="3 4">MK136</strain>
    </source>
</reference>
<evidence type="ECO:0000313" key="4">
    <source>
        <dbReference type="Proteomes" id="UP000273307"/>
    </source>
</evidence>
<dbReference type="EMBL" id="UPHP01000103">
    <property type="protein sequence ID" value="VBA41068.1"/>
    <property type="molecule type" value="Genomic_DNA"/>
</dbReference>
<dbReference type="Gene3D" id="1.20.1260.20">
    <property type="entry name" value="PPE superfamily"/>
    <property type="match status" value="1"/>
</dbReference>
<sequence length="545" mass="54514">MNFSVLPPEITSAQMYTGAGSGPMLAAATSWAGLGDELGSAAQSFGSVTTGLAGGPWQGPASVAMTAVAGRYARWLQEAAARAVAAATQAKSVAGIFEAAKAAIAHPMTVRTNRMQFISAVRSNLLGLNGPLIAAIEGAYDELWAQNVTALVGYHGGASAVAAQLMPWQQALQNLGGLANQASCAVTGGRTSGGQGALGSAADVGGVIGRIVATDEAELAAVYADNVSQISSAAAVTRTALAAAAADLTRGELVPAVREVATAVNYDLQTAAHLVAEDAALPAQLVTDDLRILAGLPPVGAPAPAAPSSLEHYLAVQAARIAQVPGQIVQIDEALIAHVIGDNQSQICSAVSVTENGLRAAGLDVLAGQPIAAVNDVASALSYDAQVVTRLAVEDASLPMQLIREDIGVLAGLPPAAPAAALSPAEPSSLEHYLALRASQIAAIPGEIVRADGALIGKVLDDNQTAIWNAVSVTETDLGAAGVDLAEGNPVKAANDVAAAINYDVQTVTRLAAEDLALPIQLATTDAAIIASGVGGYGGYGGYGG</sequence>
<name>A0A498Q4F2_9MYCO</name>
<dbReference type="GO" id="GO:0052572">
    <property type="term" value="P:response to host immune response"/>
    <property type="evidence" value="ECO:0007669"/>
    <property type="project" value="TreeGrafter"/>
</dbReference>
<dbReference type="Pfam" id="PF00823">
    <property type="entry name" value="PPE"/>
    <property type="match status" value="1"/>
</dbReference>
<evidence type="ECO:0000259" key="2">
    <source>
        <dbReference type="Pfam" id="PF00823"/>
    </source>
</evidence>
<dbReference type="InterPro" id="IPR038332">
    <property type="entry name" value="PPE_sf"/>
</dbReference>
<dbReference type="InterPro" id="IPR000030">
    <property type="entry name" value="PPE_dom"/>
</dbReference>
<keyword evidence="4" id="KW-1185">Reference proteome</keyword>
<dbReference type="PANTHER" id="PTHR46766">
    <property type="entry name" value="GLUTAMINE-RICH PROTEIN 2"/>
    <property type="match status" value="1"/>
</dbReference>
<accession>A0A498Q4F2</accession>